<reference evidence="2 3" key="1">
    <citation type="journal article" date="2025" name="Microbiol. Resour. Announc.">
        <title>Draft genome sequences for Neonectria magnoliae and Neonectria punicea, canker pathogens of Liriodendron tulipifera and Acer saccharum in West Virginia.</title>
        <authorList>
            <person name="Petronek H.M."/>
            <person name="Kasson M.T."/>
            <person name="Metheny A.M."/>
            <person name="Stauder C.M."/>
            <person name="Lovett B."/>
            <person name="Lynch S.C."/>
            <person name="Garnas J.R."/>
            <person name="Kasson L.R."/>
            <person name="Stajich J.E."/>
        </authorList>
    </citation>
    <scope>NUCLEOTIDE SEQUENCE [LARGE SCALE GENOMIC DNA]</scope>
    <source>
        <strain evidence="2 3">NRRL 64653</strain>
    </source>
</reference>
<protein>
    <recommendedName>
        <fullName evidence="4">Methyltransferase</fullName>
    </recommendedName>
</protein>
<dbReference type="PANTHER" id="PTHR43591:SF10">
    <property type="entry name" value="ABC TRANSMEMBRANE TYPE-1 DOMAIN-CONTAINING PROTEIN-RELATED"/>
    <property type="match status" value="1"/>
</dbReference>
<sequence length="447" mass="50728">MSDTSARKLRQAGAGDKLMGRITTRAGTVLQCRTLHHAMAPEIVKLRDVGKGLVVAKYAVGTLIEPPSVTRKQCLSMHCIPPHFLANFLGDQIRIRKNNMTRPYERSSPPVLEHEGNTPRIEANLDLQTDDGADSAIDSGSLNSSTASLSESIFDYRRLHGRTYQNTKTAEYWAPNDERQNEGLDLIHNGLLMLMEDKLFVAPITKNPGKVLDVGTGTGVWAIDFADQYPEAEVIGTDLSPIQPPWVPPNVKFMIDDCLLDWTWPEDYFDFIHIRALYGSVADWGGLYKKAFQHLKPGSWFEDHEMGVKLQSDHVQFPEDHIFNELSSLVYEAGEKTGRRFRICEGHTMKEYMEEAGFVDVVEKKFKAPLHVWPKDPKLRQAGLLFQMAFDESLEGLNTFLLTQVLGWQAEEAMLLQSKMRKESRKVSNYHWFQNTIVYGRKPDDAE</sequence>
<evidence type="ECO:0000313" key="2">
    <source>
        <dbReference type="EMBL" id="KAK7393985.1"/>
    </source>
</evidence>
<dbReference type="Pfam" id="PF13489">
    <property type="entry name" value="Methyltransf_23"/>
    <property type="match status" value="1"/>
</dbReference>
<dbReference type="Proteomes" id="UP001498476">
    <property type="component" value="Unassembled WGS sequence"/>
</dbReference>
<comment type="similarity">
    <text evidence="1">Belongs to the methyltransferase superfamily. LaeA methyltransferase family.</text>
</comment>
<dbReference type="CDD" id="cd02440">
    <property type="entry name" value="AdoMet_MTases"/>
    <property type="match status" value="1"/>
</dbReference>
<evidence type="ECO:0000256" key="1">
    <source>
        <dbReference type="ARBA" id="ARBA00038158"/>
    </source>
</evidence>
<proteinExistence type="inferred from homology"/>
<keyword evidence="3" id="KW-1185">Reference proteome</keyword>
<gene>
    <name evidence="2" type="ORF">QQX98_013228</name>
</gene>
<dbReference type="SUPFAM" id="SSF53335">
    <property type="entry name" value="S-adenosyl-L-methionine-dependent methyltransferases"/>
    <property type="match status" value="1"/>
</dbReference>
<accession>A0ABR1GGY2</accession>
<evidence type="ECO:0008006" key="4">
    <source>
        <dbReference type="Google" id="ProtNLM"/>
    </source>
</evidence>
<dbReference type="PANTHER" id="PTHR43591">
    <property type="entry name" value="METHYLTRANSFERASE"/>
    <property type="match status" value="1"/>
</dbReference>
<dbReference type="InterPro" id="IPR029063">
    <property type="entry name" value="SAM-dependent_MTases_sf"/>
</dbReference>
<dbReference type="Gene3D" id="3.40.50.150">
    <property type="entry name" value="Vaccinia Virus protein VP39"/>
    <property type="match status" value="1"/>
</dbReference>
<name>A0ABR1GGY2_9HYPO</name>
<dbReference type="EMBL" id="JAZAVJ010000549">
    <property type="protein sequence ID" value="KAK7393985.1"/>
    <property type="molecule type" value="Genomic_DNA"/>
</dbReference>
<comment type="caution">
    <text evidence="2">The sequence shown here is derived from an EMBL/GenBank/DDBJ whole genome shotgun (WGS) entry which is preliminary data.</text>
</comment>
<organism evidence="2 3">
    <name type="scientific">Neonectria punicea</name>
    <dbReference type="NCBI Taxonomy" id="979145"/>
    <lineage>
        <taxon>Eukaryota</taxon>
        <taxon>Fungi</taxon>
        <taxon>Dikarya</taxon>
        <taxon>Ascomycota</taxon>
        <taxon>Pezizomycotina</taxon>
        <taxon>Sordariomycetes</taxon>
        <taxon>Hypocreomycetidae</taxon>
        <taxon>Hypocreales</taxon>
        <taxon>Nectriaceae</taxon>
        <taxon>Neonectria</taxon>
    </lineage>
</organism>
<evidence type="ECO:0000313" key="3">
    <source>
        <dbReference type="Proteomes" id="UP001498476"/>
    </source>
</evidence>